<gene>
    <name evidence="2" type="ORF">Tci_876081</name>
</gene>
<dbReference type="EMBL" id="BKCJ011209440">
    <property type="protein sequence ID" value="GFD04112.1"/>
    <property type="molecule type" value="Genomic_DNA"/>
</dbReference>
<dbReference type="Pfam" id="PF14111">
    <property type="entry name" value="DUF4283"/>
    <property type="match status" value="1"/>
</dbReference>
<comment type="caution">
    <text evidence="2">The sequence shown here is derived from an EMBL/GenBank/DDBJ whole genome shotgun (WGS) entry which is preliminary data.</text>
</comment>
<organism evidence="2">
    <name type="scientific">Tanacetum cinerariifolium</name>
    <name type="common">Dalmatian daisy</name>
    <name type="synonym">Chrysanthemum cinerariifolium</name>
    <dbReference type="NCBI Taxonomy" id="118510"/>
    <lineage>
        <taxon>Eukaryota</taxon>
        <taxon>Viridiplantae</taxon>
        <taxon>Streptophyta</taxon>
        <taxon>Embryophyta</taxon>
        <taxon>Tracheophyta</taxon>
        <taxon>Spermatophyta</taxon>
        <taxon>Magnoliopsida</taxon>
        <taxon>eudicotyledons</taxon>
        <taxon>Gunneridae</taxon>
        <taxon>Pentapetalae</taxon>
        <taxon>asterids</taxon>
        <taxon>campanulids</taxon>
        <taxon>Asterales</taxon>
        <taxon>Asteraceae</taxon>
        <taxon>Asteroideae</taxon>
        <taxon>Anthemideae</taxon>
        <taxon>Anthemidinae</taxon>
        <taxon>Tanacetum</taxon>
    </lineage>
</organism>
<evidence type="ECO:0000259" key="1">
    <source>
        <dbReference type="Pfam" id="PF14111"/>
    </source>
</evidence>
<sequence>MDDTNNITTISSPVIKVSLTEELEKQVAEPTSDGRPKKMVKDTNEMLHMVQELTLQDAERRVSFATVVVTKNAHKKVRKVKEDVASNVDYKPTIPTSSVVKVNERLRITIYGYFFGKRVAFPVVENYVFNVWGKFSIQKVMMNGKGFYFLKFSFMKRVDNVLENGPWMIRQVKPFYCAHLG</sequence>
<dbReference type="AlphaFoldDB" id="A0A699T0Z4"/>
<proteinExistence type="predicted"/>
<accession>A0A699T0Z4</accession>
<dbReference type="InterPro" id="IPR025558">
    <property type="entry name" value="DUF4283"/>
</dbReference>
<name>A0A699T0Z4_TANCI</name>
<evidence type="ECO:0000313" key="2">
    <source>
        <dbReference type="EMBL" id="GFD04112.1"/>
    </source>
</evidence>
<protein>
    <submittedName>
        <fullName evidence="2">Zinc knuckle CX2CX4HX4C</fullName>
    </submittedName>
</protein>
<feature type="domain" description="DUF4283" evidence="1">
    <location>
        <begin position="103"/>
        <end position="173"/>
    </location>
</feature>
<reference evidence="2" key="1">
    <citation type="journal article" date="2019" name="Sci. Rep.">
        <title>Draft genome of Tanacetum cinerariifolium, the natural source of mosquito coil.</title>
        <authorList>
            <person name="Yamashiro T."/>
            <person name="Shiraishi A."/>
            <person name="Satake H."/>
            <person name="Nakayama K."/>
        </authorList>
    </citation>
    <scope>NUCLEOTIDE SEQUENCE</scope>
</reference>